<evidence type="ECO:0000313" key="1">
    <source>
        <dbReference type="EMBL" id="AXR79574.1"/>
    </source>
</evidence>
<dbReference type="KEGG" id="nag:AArcMg_3365"/>
<evidence type="ECO:0000313" key="2">
    <source>
        <dbReference type="EMBL" id="AXR83347.1"/>
    </source>
</evidence>
<sequence length="76" mass="8068">MTAQTHTLDRPTLVPAEVTSPQAKLVYLYLDATGGASVGDLNQTLAMNKLSVLSVLESLSSRDLVVKSGSEYTTVN</sequence>
<reference evidence="1" key="3">
    <citation type="journal article" date="2019" name="Int. J. Syst. Evol. Microbiol.">
        <title>Natronolimnobius sulfurireducens sp. nov. and Halalkaliarchaeum desulfuricum gen. nov., sp. nov., the first sulfur-respiring alkaliphilic haloarchaea from hypersaline alkaline lakes.</title>
        <authorList>
            <person name="Sorokin D.Y."/>
            <person name="Yakimov M."/>
            <person name="Messina E."/>
            <person name="Merkel A.Y."/>
            <person name="Bale N.J."/>
            <person name="Sinninghe Damste J.S."/>
        </authorList>
    </citation>
    <scope>NUCLEOTIDE SEQUENCE</scope>
    <source>
        <strain evidence="2">AArc-Mg</strain>
        <strain evidence="1">AArc1</strain>
    </source>
</reference>
<evidence type="ECO:0000313" key="3">
    <source>
        <dbReference type="Proteomes" id="UP000258613"/>
    </source>
</evidence>
<proteinExistence type="predicted"/>
<dbReference type="EMBL" id="CP027033">
    <property type="protein sequence ID" value="AXR83347.1"/>
    <property type="molecule type" value="Genomic_DNA"/>
</dbReference>
<evidence type="ECO:0000313" key="4">
    <source>
        <dbReference type="Proteomes" id="UP000258707"/>
    </source>
</evidence>
<reference evidence="4" key="1">
    <citation type="submission" date="2017-10" db="EMBL/GenBank/DDBJ databases">
        <title>Phenotypic and genomic properties of facultatively anaerobic sulfur-reducing natronoarchaea from hypersaline soda lakes.</title>
        <authorList>
            <person name="Sorokin D.Y."/>
            <person name="Kublanov I.V."/>
            <person name="Roman P."/>
            <person name="Sinninghe Damste J.S."/>
            <person name="Golyshin P.N."/>
            <person name="Rojo D."/>
            <person name="Ciordia S."/>
            <person name="Mena Md.C."/>
            <person name="Ferrer M."/>
            <person name="Messina E."/>
            <person name="Smedile F."/>
            <person name="La Spada G."/>
            <person name="La Cono V."/>
            <person name="Yakimov M.M."/>
        </authorList>
    </citation>
    <scope>NUCLEOTIDE SEQUENCE [LARGE SCALE GENOMIC DNA]</scope>
    <source>
        <strain evidence="4">AArc1</strain>
    </source>
</reference>
<dbReference type="RefSeq" id="WP_117365501.1">
    <property type="nucleotide sequence ID" value="NZ_CP024047.1"/>
</dbReference>
<dbReference type="GeneID" id="37643855"/>
<keyword evidence="3" id="KW-1185">Reference proteome</keyword>
<dbReference type="OrthoDB" id="182995at2157"/>
<gene>
    <name evidence="1" type="ORF">AArc1_3271</name>
    <name evidence="2" type="ORF">AArcMg_3365</name>
</gene>
<accession>A0A346PV02</accession>
<protein>
    <submittedName>
        <fullName evidence="1">Transcriptional regulator, contains HTH domain</fullName>
    </submittedName>
</protein>
<name>A0A346PJ79_9EURY</name>
<dbReference type="Proteomes" id="UP000258707">
    <property type="component" value="Chromosome"/>
</dbReference>
<dbReference type="KEGG" id="nan:AArc1_3271"/>
<dbReference type="AlphaFoldDB" id="A0A346PJ79"/>
<dbReference type="EMBL" id="CP024047">
    <property type="protein sequence ID" value="AXR79574.1"/>
    <property type="molecule type" value="Genomic_DNA"/>
</dbReference>
<dbReference type="Proteomes" id="UP000258613">
    <property type="component" value="Chromosome"/>
</dbReference>
<accession>A0A346PJ79</accession>
<reference evidence="3" key="2">
    <citation type="submission" date="2018-02" db="EMBL/GenBank/DDBJ databases">
        <title>Phenotypic and genomic properties of facultatively anaerobic sulfur-reducing natronoarchaea from hypersaline soda lakes.</title>
        <authorList>
            <person name="Sorokin D.Y."/>
            <person name="Kublanov I.V."/>
            <person name="Roman P."/>
            <person name="Sinninghe Damste J.S."/>
            <person name="Golyshin P.N."/>
            <person name="Rojo D."/>
            <person name="Ciordia S."/>
            <person name="Mena M.D.C."/>
            <person name="Ferrer M."/>
            <person name="Messina E."/>
            <person name="Smedile F."/>
            <person name="La Spada G."/>
            <person name="La Cono V."/>
            <person name="Yakimov M.M."/>
        </authorList>
    </citation>
    <scope>NUCLEOTIDE SEQUENCE [LARGE SCALE GENOMIC DNA]</scope>
    <source>
        <strain evidence="3">AArc-Mg</strain>
    </source>
</reference>
<organism evidence="1 4">
    <name type="scientific">Natrarchaeobaculum sulfurireducens</name>
    <dbReference type="NCBI Taxonomy" id="2044521"/>
    <lineage>
        <taxon>Archaea</taxon>
        <taxon>Methanobacteriati</taxon>
        <taxon>Methanobacteriota</taxon>
        <taxon>Stenosarchaea group</taxon>
        <taxon>Halobacteria</taxon>
        <taxon>Halobacteriales</taxon>
        <taxon>Natrialbaceae</taxon>
        <taxon>Natrarchaeobaculum</taxon>
    </lineage>
</organism>